<dbReference type="AlphaFoldDB" id="A0A8H3AJX0"/>
<name>A0A8H3AJX0_9AGAM</name>
<organism evidence="1 2">
    <name type="scientific">Rhizoctonia solani</name>
    <dbReference type="NCBI Taxonomy" id="456999"/>
    <lineage>
        <taxon>Eukaryota</taxon>
        <taxon>Fungi</taxon>
        <taxon>Dikarya</taxon>
        <taxon>Basidiomycota</taxon>
        <taxon>Agaricomycotina</taxon>
        <taxon>Agaricomycetes</taxon>
        <taxon>Cantharellales</taxon>
        <taxon>Ceratobasidiaceae</taxon>
        <taxon>Rhizoctonia</taxon>
    </lineage>
</organism>
<evidence type="ECO:0000313" key="2">
    <source>
        <dbReference type="Proteomes" id="UP000663850"/>
    </source>
</evidence>
<comment type="caution">
    <text evidence="1">The sequence shown here is derived from an EMBL/GenBank/DDBJ whole genome shotgun (WGS) entry which is preliminary data.</text>
</comment>
<sequence length="531" mass="59736">MSVKVHLHWGRIIDDYDGTYVYDVKAAREQVALSPQVMDALHTDGAKAIDKLCALGESSRNPDWNNATNRIVLPLLQSLVDYTVFPCSLHKLGNPLVVRGCIKLLKSITRFGRPSPFSYEYGHLCFRILLIAFDYCVLKLSEHHGDWVTEATQPKNQLLKEGLAPMLSKAVSELIDECMIDGDEGGYSRFIASLPWTDSYTGALVKPGDIRLLTQVLDEDRKHFLIFLRSNYSLRLSALLYTMFQVMHRTPPTTANRPFVQAFSRVYLRALLLVPGYPSRWGWQHQYVIDISKEYESTGQRLDAEDSKLVLRAYTDRLTLLSDSSPLHPRATSPLAVELLQYASPLVSDGCETLIPAVIRATMRCISDDLKGNNSEVAPADLVDACIQLFGHLEHLVQHLAERSEATRGAIVKEAFDAFMDKNLFDILEYISSKPSPQGEELRDGKNIPDLGFLPPNFCFVPEEHLRVIFFAPNGSDCSRRFRIPTLSLMQVSARDVYNFSHNRVLSITRASIACSNSLFRFVLDSSMPSA</sequence>
<accession>A0A8H3AJX0</accession>
<feature type="non-terminal residue" evidence="1">
    <location>
        <position position="1"/>
    </location>
</feature>
<reference evidence="1" key="1">
    <citation type="submission" date="2021-01" db="EMBL/GenBank/DDBJ databases">
        <authorList>
            <person name="Kaushik A."/>
        </authorList>
    </citation>
    <scope>NUCLEOTIDE SEQUENCE</scope>
    <source>
        <strain evidence="1">Type strain: AG8-Rh-89/</strain>
    </source>
</reference>
<proteinExistence type="predicted"/>
<gene>
    <name evidence="1" type="ORF">RDB_LOCUS14414</name>
</gene>
<protein>
    <submittedName>
        <fullName evidence="1">Uncharacterized protein</fullName>
    </submittedName>
</protein>
<evidence type="ECO:0000313" key="1">
    <source>
        <dbReference type="EMBL" id="CAE6425465.1"/>
    </source>
</evidence>
<dbReference type="Proteomes" id="UP000663850">
    <property type="component" value="Unassembled WGS sequence"/>
</dbReference>
<dbReference type="EMBL" id="CAJMWZ010000768">
    <property type="protein sequence ID" value="CAE6425465.1"/>
    <property type="molecule type" value="Genomic_DNA"/>
</dbReference>